<dbReference type="InterPro" id="IPR005546">
    <property type="entry name" value="Autotransporte_beta"/>
</dbReference>
<dbReference type="PROSITE" id="PS51127">
    <property type="entry name" value="BIG1"/>
    <property type="match status" value="1"/>
</dbReference>
<dbReference type="PROSITE" id="PS51208">
    <property type="entry name" value="AUTOTRANSPORTER"/>
    <property type="match status" value="1"/>
</dbReference>
<dbReference type="SUPFAM" id="SSF49313">
    <property type="entry name" value="Cadherin-like"/>
    <property type="match status" value="1"/>
</dbReference>
<dbReference type="SMART" id="SM00869">
    <property type="entry name" value="Autotransporter"/>
    <property type="match status" value="1"/>
</dbReference>
<dbReference type="Pfam" id="PF19077">
    <property type="entry name" value="Big_13"/>
    <property type="match status" value="6"/>
</dbReference>
<dbReference type="GO" id="GO:0016020">
    <property type="term" value="C:membrane"/>
    <property type="evidence" value="ECO:0007669"/>
    <property type="project" value="InterPro"/>
</dbReference>
<dbReference type="SUPFAM" id="SSF103515">
    <property type="entry name" value="Autotransporter"/>
    <property type="match status" value="1"/>
</dbReference>
<dbReference type="Proteomes" id="UP000246352">
    <property type="component" value="Unassembled WGS sequence"/>
</dbReference>
<dbReference type="InterPro" id="IPR044016">
    <property type="entry name" value="Big_13"/>
</dbReference>
<dbReference type="Gene3D" id="2.40.128.130">
    <property type="entry name" value="Autotransporter beta-domain"/>
    <property type="match status" value="1"/>
</dbReference>
<protein>
    <submittedName>
        <fullName evidence="3">Putative Ig domain-containing protein</fullName>
    </submittedName>
</protein>
<evidence type="ECO:0000313" key="4">
    <source>
        <dbReference type="Proteomes" id="UP000246352"/>
    </source>
</evidence>
<dbReference type="NCBIfam" id="NF033510">
    <property type="entry name" value="Ca_tandemer"/>
    <property type="match status" value="5"/>
</dbReference>
<dbReference type="InterPro" id="IPR003344">
    <property type="entry name" value="Big_1_dom"/>
</dbReference>
<organism evidence="3 4">
    <name type="scientific">Hoeflea marina</name>
    <dbReference type="NCBI Taxonomy" id="274592"/>
    <lineage>
        <taxon>Bacteria</taxon>
        <taxon>Pseudomonadati</taxon>
        <taxon>Pseudomonadota</taxon>
        <taxon>Alphaproteobacteria</taxon>
        <taxon>Hyphomicrobiales</taxon>
        <taxon>Rhizobiaceae</taxon>
        <taxon>Hoeflea</taxon>
    </lineage>
</organism>
<dbReference type="Gene3D" id="2.60.40.10">
    <property type="entry name" value="Immunoglobulins"/>
    <property type="match status" value="3"/>
</dbReference>
<name>A0A317PDY3_9HYPH</name>
<dbReference type="InterPro" id="IPR036709">
    <property type="entry name" value="Autotransporte_beta_dom_sf"/>
</dbReference>
<dbReference type="GO" id="GO:0005509">
    <property type="term" value="F:calcium ion binding"/>
    <property type="evidence" value="ECO:0007669"/>
    <property type="project" value="InterPro"/>
</dbReference>
<reference evidence="3 4" key="1">
    <citation type="submission" date="2018-05" db="EMBL/GenBank/DDBJ databases">
        <title>Genomic Encyclopedia of Type Strains, Phase IV (KMG-IV): sequencing the most valuable type-strain genomes for metagenomic binning, comparative biology and taxonomic classification.</title>
        <authorList>
            <person name="Goeker M."/>
        </authorList>
    </citation>
    <scope>NUCLEOTIDE SEQUENCE [LARGE SCALE GENOMIC DNA]</scope>
    <source>
        <strain evidence="3 4">DSM 16791</strain>
    </source>
</reference>
<dbReference type="Pfam" id="PF25564">
    <property type="entry name" value="DUF7933"/>
    <property type="match status" value="2"/>
</dbReference>
<dbReference type="Pfam" id="PF03797">
    <property type="entry name" value="Autotransporter"/>
    <property type="match status" value="1"/>
</dbReference>
<evidence type="ECO:0000313" key="3">
    <source>
        <dbReference type="EMBL" id="PWV97749.1"/>
    </source>
</evidence>
<evidence type="ECO:0000259" key="2">
    <source>
        <dbReference type="PROSITE" id="PS51208"/>
    </source>
</evidence>
<keyword evidence="4" id="KW-1185">Reference proteome</keyword>
<feature type="domain" description="Autotransporter" evidence="2">
    <location>
        <begin position="1783"/>
        <end position="2061"/>
    </location>
</feature>
<evidence type="ECO:0000259" key="1">
    <source>
        <dbReference type="PROSITE" id="PS51127"/>
    </source>
</evidence>
<feature type="domain" description="Big-1" evidence="1">
    <location>
        <begin position="760"/>
        <end position="867"/>
    </location>
</feature>
<dbReference type="Gene3D" id="2.60.40.3440">
    <property type="match status" value="2"/>
</dbReference>
<dbReference type="Gene3D" id="2.60.40.1800">
    <property type="match status" value="3"/>
</dbReference>
<accession>A0A317PDY3</accession>
<proteinExistence type="predicted"/>
<comment type="caution">
    <text evidence="3">The sequence shown here is derived from an EMBL/GenBank/DDBJ whole genome shotgun (WGS) entry which is preliminary data.</text>
</comment>
<dbReference type="InterPro" id="IPR013783">
    <property type="entry name" value="Ig-like_fold"/>
</dbReference>
<dbReference type="Pfam" id="PF17963">
    <property type="entry name" value="Big_9"/>
    <property type="match status" value="2"/>
</dbReference>
<gene>
    <name evidence="3" type="ORF">DFR52_106274</name>
</gene>
<dbReference type="InterPro" id="IPR057693">
    <property type="entry name" value="DUF7933"/>
</dbReference>
<sequence>MSFVRQGDRGWRRDVKAIQLSIRDGANRGAVGGRLSGPSRRFAPSLASFPQPLAAAAARAARHCRLGLASAGRLAAGALLLSGLFATTPAHAQGVPACTMTADQIPSLRVVRGSSNNVIIDTTNGTAANTAMTAACTTGDQGIPWVSIRDVYVEDNTFADPGTFLGNPTVTLAGSGSTFSFGGSNGRQITYTPGPSVGTTERVFYAEASSYTAVVPAGTVNEPRQLRLYSGGSVGPNIWIIVTIDSPEAPTSAVTSVSPSTVYAGQSSTAIVTLTNPNAGAALAGVADTITLPAGVTLASAPTASQCGGTVAGVAGGSSVALTGGSLAAGATCDLTFAVAATTVATHAIPAGTPSATAANAGAEGTAGSLVVQAAPSPPVYATLAFSSGAVNVGTSNTIQITIQNPSGNSASLTSLAIASNTLGGLTASSLASNGCGGTATFGTSFSYSGGMTLAPNAFCTIQLVVSTTTAGSYQPTIGAPSASVVGAPGLTVTGSSQAVAAASTWRAFPTAALTSLNPASIVSGGTSTVTVTLTNPNTGAISNVGHAITLPAGVTLAAAPAASQCGGTVSGTSGGNTVTLGDGGVGSGSIAGGGTCTLQFQVTSTSLASHSIASGTPSLAGASSGVAGTTATLTVTDPPVLALSLAAGGTPVQGGSFTLTPTITNSGGSATSGNLTLTSALPTGLTFSSSTAGAWDCAGSSGAALNCVYSGVVASGGGLADPLTITVDVAAASPISVSPSFTIAGGGSANATGSTSVTVLQIPASVTVASGDGQSGPLSTAFATALSVTVRDAGSVLIANTAVTFAAPASGASGTFQASGTDAATVNTDGSGVASAGAFTANATAGGYAVTATAGAASASFNLTNVAPPPAPVMITPADGATTGDTTPAYSGTAEALSTIDVIVDGASIGTTAADASGDWTTTGSTPLADGAHDVQATATNAGGTSAASATNSFVVDATPPPAPVILAPANGSTSADTTPTYTGTAEPFSIVDIVVDGSSIGTTPADSSGNWSLVHPTALADGPHGVAVTAADAVGNVSPASSTNSFTVDGAAPQPPVVAAPADGSTANDSTPTFAGTAEANSTVRVYIDGAFSGIASLTGTSWTYTPTALPDGTISMWATATDLADNLSAPSATITVTIDTTPPPAPVLAAPTDGALVGTTTPSYSGTAEPASTVSVIVDGAGVGTTTTDGSGNWSFVQPAALSDGTHTASATAMDAAANVSVSSTTNSFTVDATPPPAPLVSSPANGATIADNLPNYSGTAEAFSTVSVSVDGSPIGTTTADGGGNWTLTQSPGLGDGPHAVLATATDAAGNVSADSASNAFTVDATAPPAPVVTAPADGTFTTNLLPVYAGTAEPLATVEVIVDGASIGTTSADGSGSWSLAQPTALSLATHTVAANASDALGNTSPDSATNSFEVRPFPPVASDVSGVVVPYDSSGFDIDLAGSVTGVYDSLTIETNPAHGTLELTGFVVTYTPAPGYYGADSFVYTATGAGGPSNTATVSLTVETPGAPTAAPTSANVPYDTPTQIDLSGSITGVHSAVSVATPPVHGTTSVAGDVVTYTPQTGYSGADSFTYAATGPGGASAEALVSLTVAGPSFVFTPATGSALPDGEVDVPYDFAISVTGGATPYQFAVVDALPDGLNLAADTGRITGTPTTAGFFAFDITLTDDNGAVGMASYSITIDSAPLRPDPTQDADVLGLLDAQASSAEGFASAQIGNFRDRLENLRDEQGRAGNSINITVNSAGEDAPMAYALSFANPAVDAIGRAVAGSDGGVRDRMFPDTSFWVTGSLTLGTADNGVIDLGRTLVGVSGGMDHRFSSDLVAGIGFGYGRDVVDIGSQGSSSEGQALSASLYGSYHPGDAMFIDGQIGVGHLDFEGRRFVSSTDDFATSSRDGAQVFGSLTAGYQYRHDGFVLEPYGRAEAAWTRLGGATETGAGQMNLAFGEQDLNMLAGVAGLRVNYAMPMGWGVLTPQARLEYSHDFAGGSQASIGYADLGGALPFTTTLDTLSRSTVSLSLGTELEFEDGLMLRFDYDMMLGVDNDTQQHGVLVHVGGRF</sequence>
<dbReference type="EMBL" id="QGTR01000006">
    <property type="protein sequence ID" value="PWV97749.1"/>
    <property type="molecule type" value="Genomic_DNA"/>
</dbReference>
<dbReference type="InterPro" id="IPR015919">
    <property type="entry name" value="Cadherin-like_sf"/>
</dbReference>